<name>A0A4Q9MHB2_9APHY</name>
<gene>
    <name evidence="1" type="ORF">BD311DRAFT_763390</name>
</gene>
<organism evidence="1">
    <name type="scientific">Dichomitus squalens</name>
    <dbReference type="NCBI Taxonomy" id="114155"/>
    <lineage>
        <taxon>Eukaryota</taxon>
        <taxon>Fungi</taxon>
        <taxon>Dikarya</taxon>
        <taxon>Basidiomycota</taxon>
        <taxon>Agaricomycotina</taxon>
        <taxon>Agaricomycetes</taxon>
        <taxon>Polyporales</taxon>
        <taxon>Polyporaceae</taxon>
        <taxon>Dichomitus</taxon>
    </lineage>
</organism>
<dbReference type="Proteomes" id="UP000292957">
    <property type="component" value="Unassembled WGS sequence"/>
</dbReference>
<reference evidence="1" key="1">
    <citation type="submission" date="2019-01" db="EMBL/GenBank/DDBJ databases">
        <title>Draft genome sequences of three monokaryotic isolates of the white-rot basidiomycete fungus Dichomitus squalens.</title>
        <authorList>
            <consortium name="DOE Joint Genome Institute"/>
            <person name="Lopez S.C."/>
            <person name="Andreopoulos B."/>
            <person name="Pangilinan J."/>
            <person name="Lipzen A."/>
            <person name="Riley R."/>
            <person name="Ahrendt S."/>
            <person name="Ng V."/>
            <person name="Barry K."/>
            <person name="Daum C."/>
            <person name="Grigoriev I.V."/>
            <person name="Hilden K.S."/>
            <person name="Makela M.R."/>
            <person name="de Vries R.P."/>
        </authorList>
    </citation>
    <scope>NUCLEOTIDE SEQUENCE [LARGE SCALE GENOMIC DNA]</scope>
    <source>
        <strain evidence="1">OM18370.1</strain>
    </source>
</reference>
<protein>
    <submittedName>
        <fullName evidence="1">Uncharacterized protein</fullName>
    </submittedName>
</protein>
<accession>A0A4Q9MHB2</accession>
<dbReference type="EMBL" id="ML143452">
    <property type="protein sequence ID" value="TBU25978.1"/>
    <property type="molecule type" value="Genomic_DNA"/>
</dbReference>
<sequence>MGAFPGSLAVPVVHGRSMVVVEGGGRTVAFEGRSAGLDWRKGIVGVRESAERGSAESLGEGWKRLRWLCRHDITTARTVRLGGQTGACGRRGRWTVV</sequence>
<evidence type="ECO:0000313" key="1">
    <source>
        <dbReference type="EMBL" id="TBU25978.1"/>
    </source>
</evidence>
<dbReference type="AlphaFoldDB" id="A0A4Q9MHB2"/>
<proteinExistence type="predicted"/>